<evidence type="ECO:0000256" key="1">
    <source>
        <dbReference type="SAM" id="MobiDB-lite"/>
    </source>
</evidence>
<evidence type="ECO:0000313" key="3">
    <source>
        <dbReference type="Proteomes" id="UP000026962"/>
    </source>
</evidence>
<organism evidence="2">
    <name type="scientific">Oryza punctata</name>
    <name type="common">Red rice</name>
    <dbReference type="NCBI Taxonomy" id="4537"/>
    <lineage>
        <taxon>Eukaryota</taxon>
        <taxon>Viridiplantae</taxon>
        <taxon>Streptophyta</taxon>
        <taxon>Embryophyta</taxon>
        <taxon>Tracheophyta</taxon>
        <taxon>Spermatophyta</taxon>
        <taxon>Magnoliopsida</taxon>
        <taxon>Liliopsida</taxon>
        <taxon>Poales</taxon>
        <taxon>Poaceae</taxon>
        <taxon>BOP clade</taxon>
        <taxon>Oryzoideae</taxon>
        <taxon>Oryzeae</taxon>
        <taxon>Oryzinae</taxon>
        <taxon>Oryza</taxon>
    </lineage>
</organism>
<name>A0A0E0JYI5_ORYPU</name>
<dbReference type="Gramene" id="OPUNC02G11060.1">
    <property type="protein sequence ID" value="OPUNC02G11060.1"/>
    <property type="gene ID" value="OPUNC02G11060"/>
</dbReference>
<dbReference type="AlphaFoldDB" id="A0A0E0JYI5"/>
<dbReference type="HOGENOM" id="CLU_2472918_0_0_1"/>
<dbReference type="EnsemblPlants" id="OPUNC02G11060.1">
    <property type="protein sequence ID" value="OPUNC02G11060.1"/>
    <property type="gene ID" value="OPUNC02G11060"/>
</dbReference>
<keyword evidence="3" id="KW-1185">Reference proteome</keyword>
<protein>
    <submittedName>
        <fullName evidence="2">Uncharacterized protein</fullName>
    </submittedName>
</protein>
<feature type="region of interest" description="Disordered" evidence="1">
    <location>
        <begin position="1"/>
        <end position="46"/>
    </location>
</feature>
<reference evidence="2" key="2">
    <citation type="submission" date="2018-05" db="EMBL/GenBank/DDBJ databases">
        <title>OpunRS2 (Oryza punctata Reference Sequence Version 2).</title>
        <authorList>
            <person name="Zhang J."/>
            <person name="Kudrna D."/>
            <person name="Lee S."/>
            <person name="Talag J."/>
            <person name="Welchert J."/>
            <person name="Wing R.A."/>
        </authorList>
    </citation>
    <scope>NUCLEOTIDE SEQUENCE [LARGE SCALE GENOMIC DNA]</scope>
</reference>
<sequence length="88" mass="9879">MRPRRRRLAAIEHLGFSVSGTGANHHHHQERQHPHPLNLTATPPLHANCAPPLPQPPSRWPHYAGQATAPCRHASSYFPHRLASMQLL</sequence>
<accession>A0A0E0JYI5</accession>
<dbReference type="Proteomes" id="UP000026962">
    <property type="component" value="Chromosome 2"/>
</dbReference>
<proteinExistence type="predicted"/>
<reference evidence="2" key="1">
    <citation type="submission" date="2015-04" db="UniProtKB">
        <authorList>
            <consortium name="EnsemblPlants"/>
        </authorList>
    </citation>
    <scope>IDENTIFICATION</scope>
</reference>
<evidence type="ECO:0000313" key="2">
    <source>
        <dbReference type="EnsemblPlants" id="OPUNC02G11060.1"/>
    </source>
</evidence>